<dbReference type="GO" id="GO:0042393">
    <property type="term" value="F:histone binding"/>
    <property type="evidence" value="ECO:0007669"/>
    <property type="project" value="InterPro"/>
</dbReference>
<feature type="domain" description="Daxx histone-binding" evidence="11">
    <location>
        <begin position="224"/>
        <end position="309"/>
    </location>
</feature>
<dbReference type="InterPro" id="IPR046426">
    <property type="entry name" value="DAXX_histone-bd_sf"/>
</dbReference>
<feature type="compositionally biased region" description="Basic and acidic residues" evidence="10">
    <location>
        <begin position="100"/>
        <end position="113"/>
    </location>
</feature>
<feature type="compositionally biased region" description="Basic and acidic residues" evidence="10">
    <location>
        <begin position="389"/>
        <end position="402"/>
    </location>
</feature>
<dbReference type="AlphaFoldDB" id="A0A7I8VCP7"/>
<organism evidence="12 13">
    <name type="scientific">Dimorphilus gyrociliatus</name>
    <dbReference type="NCBI Taxonomy" id="2664684"/>
    <lineage>
        <taxon>Eukaryota</taxon>
        <taxon>Metazoa</taxon>
        <taxon>Spiralia</taxon>
        <taxon>Lophotrochozoa</taxon>
        <taxon>Annelida</taxon>
        <taxon>Polychaeta</taxon>
        <taxon>Polychaeta incertae sedis</taxon>
        <taxon>Dinophilidae</taxon>
        <taxon>Dimorphilus</taxon>
    </lineage>
</organism>
<feature type="region of interest" description="Disordered" evidence="10">
    <location>
        <begin position="312"/>
        <end position="336"/>
    </location>
</feature>
<keyword evidence="9" id="KW-0539">Nucleus</keyword>
<evidence type="ECO:0000256" key="8">
    <source>
        <dbReference type="ARBA" id="ARBA00023186"/>
    </source>
</evidence>
<evidence type="ECO:0000256" key="1">
    <source>
        <dbReference type="ARBA" id="ARBA00004123"/>
    </source>
</evidence>
<protein>
    <submittedName>
        <fullName evidence="12">DgyrCDS2843</fullName>
    </submittedName>
</protein>
<reference evidence="12 13" key="1">
    <citation type="submission" date="2020-08" db="EMBL/GenBank/DDBJ databases">
        <authorList>
            <person name="Hejnol A."/>
        </authorList>
    </citation>
    <scope>NUCLEOTIDE SEQUENCE [LARGE SCALE GENOMIC DNA]</scope>
</reference>
<feature type="compositionally biased region" description="Low complexity" evidence="10">
    <location>
        <begin position="419"/>
        <end position="436"/>
    </location>
</feature>
<name>A0A7I8VCP7_9ANNE</name>
<dbReference type="InterPro" id="IPR046378">
    <property type="entry name" value="DAXX_histone-bd"/>
</dbReference>
<evidence type="ECO:0000313" key="12">
    <source>
        <dbReference type="EMBL" id="CAD5113682.1"/>
    </source>
</evidence>
<evidence type="ECO:0000313" key="13">
    <source>
        <dbReference type="Proteomes" id="UP000549394"/>
    </source>
</evidence>
<evidence type="ECO:0000259" key="11">
    <source>
        <dbReference type="Pfam" id="PF20920"/>
    </source>
</evidence>
<sequence>MSVSEVNDEIDSQKIMDKILDIVKDLTGDDGDITRKIVAPFQKINNKFLNSKGFYDFLLSMMERLGNQPTDKYQIINELIDELKAYSGTKKRKSDTPIVTDEKKKKKSETMSEDVRTKRLQKLEKLLQSLHKRIKEEDEREISLDEMESENAHTYVHRLKRKLVAVYAKICELEERDLTLGRKMEKKVNFSATQYTELNKKVSKLINQGRHFPDFCDVLTLIQRCNVKYNYNLSNKRIEGLAREIFTEVGNALQKRRQDDDRQNFGCHLTDSIRDETDPAEMNYGLRKKLDENRKINIKNIDDIMNKYTRLQEEKQDDQEESSTEEDGSDSESCDDETILDVSQELLEDFPSSTEGSVPLFEISEESDDTEDEIVISRIGACEDSLNNLKEKDETSPKRTEPLRSTARKSTAVRKRAVVKAPSPLPSSSPKNVNSLEADEDDDILILHVKASSEVNNYQIPPEVAKQILQPVKRETQKQTDSSNVLIVISDSD</sequence>
<dbReference type="PANTHER" id="PTHR12766">
    <property type="entry name" value="DEATH DOMAIN-ASSOCIATED PROTEIN 6 DAXX"/>
    <property type="match status" value="1"/>
</dbReference>
<evidence type="ECO:0000256" key="5">
    <source>
        <dbReference type="ARBA" id="ARBA00022490"/>
    </source>
</evidence>
<dbReference type="GO" id="GO:0005694">
    <property type="term" value="C:chromosome"/>
    <property type="evidence" value="ECO:0007669"/>
    <property type="project" value="UniProtKB-SubCell"/>
</dbReference>
<dbReference type="InterPro" id="IPR038298">
    <property type="entry name" value="Daxx_N_sf"/>
</dbReference>
<feature type="compositionally biased region" description="Acidic residues" evidence="10">
    <location>
        <begin position="363"/>
        <end position="372"/>
    </location>
</feature>
<gene>
    <name evidence="12" type="ORF">DGYR_LOCUS2634</name>
</gene>
<keyword evidence="4" id="KW-0158">Chromosome</keyword>
<keyword evidence="6" id="KW-0053">Apoptosis</keyword>
<dbReference type="Pfam" id="PF20920">
    <property type="entry name" value="DAXX_hist_bd"/>
    <property type="match status" value="1"/>
</dbReference>
<comment type="caution">
    <text evidence="12">The sequence shown here is derived from an EMBL/GenBank/DDBJ whole genome shotgun (WGS) entry which is preliminary data.</text>
</comment>
<dbReference type="Gene3D" id="1.20.58.2170">
    <property type="match status" value="1"/>
</dbReference>
<accession>A0A7I8VCP7</accession>
<proteinExistence type="predicted"/>
<keyword evidence="13" id="KW-1185">Reference proteome</keyword>
<dbReference type="GO" id="GO:0005737">
    <property type="term" value="C:cytoplasm"/>
    <property type="evidence" value="ECO:0007669"/>
    <property type="project" value="UniProtKB-SubCell"/>
</dbReference>
<dbReference type="PANTHER" id="PTHR12766:SF7">
    <property type="entry name" value="DEATH DOMAIN-ASSOCIATED PROTEIN 6"/>
    <property type="match status" value="1"/>
</dbReference>
<feature type="region of interest" description="Disordered" evidence="10">
    <location>
        <begin position="349"/>
        <end position="372"/>
    </location>
</feature>
<evidence type="ECO:0000256" key="10">
    <source>
        <dbReference type="SAM" id="MobiDB-lite"/>
    </source>
</evidence>
<dbReference type="OrthoDB" id="7492809at2759"/>
<dbReference type="GO" id="GO:0006915">
    <property type="term" value="P:apoptotic process"/>
    <property type="evidence" value="ECO:0007669"/>
    <property type="project" value="UniProtKB-KW"/>
</dbReference>
<dbReference type="Gene3D" id="1.10.8.810">
    <property type="entry name" value="Daxx helical bundle domain"/>
    <property type="match status" value="1"/>
</dbReference>
<dbReference type="GO" id="GO:0016605">
    <property type="term" value="C:PML body"/>
    <property type="evidence" value="ECO:0007669"/>
    <property type="project" value="TreeGrafter"/>
</dbReference>
<dbReference type="GO" id="GO:0050681">
    <property type="term" value="F:nuclear androgen receptor binding"/>
    <property type="evidence" value="ECO:0007669"/>
    <property type="project" value="TreeGrafter"/>
</dbReference>
<feature type="region of interest" description="Disordered" evidence="10">
    <location>
        <begin position="388"/>
        <end position="438"/>
    </location>
</feature>
<evidence type="ECO:0000256" key="2">
    <source>
        <dbReference type="ARBA" id="ARBA00004286"/>
    </source>
</evidence>
<dbReference type="EMBL" id="CAJFCJ010000004">
    <property type="protein sequence ID" value="CAD5113682.1"/>
    <property type="molecule type" value="Genomic_DNA"/>
</dbReference>
<evidence type="ECO:0000256" key="7">
    <source>
        <dbReference type="ARBA" id="ARBA00023054"/>
    </source>
</evidence>
<keyword evidence="5" id="KW-0963">Cytoplasm</keyword>
<keyword evidence="7" id="KW-0175">Coiled coil</keyword>
<evidence type="ECO:0000256" key="9">
    <source>
        <dbReference type="ARBA" id="ARBA00023242"/>
    </source>
</evidence>
<evidence type="ECO:0000256" key="4">
    <source>
        <dbReference type="ARBA" id="ARBA00022454"/>
    </source>
</evidence>
<feature type="region of interest" description="Disordered" evidence="10">
    <location>
        <begin position="472"/>
        <end position="493"/>
    </location>
</feature>
<comment type="subcellular location">
    <subcellularLocation>
        <location evidence="2">Chromosome</location>
    </subcellularLocation>
    <subcellularLocation>
        <location evidence="3">Cytoplasm</location>
    </subcellularLocation>
    <subcellularLocation>
        <location evidence="1">Nucleus</location>
    </subcellularLocation>
</comment>
<feature type="region of interest" description="Disordered" evidence="10">
    <location>
        <begin position="91"/>
        <end position="113"/>
    </location>
</feature>
<feature type="compositionally biased region" description="Acidic residues" evidence="10">
    <location>
        <begin position="315"/>
        <end position="336"/>
    </location>
</feature>
<evidence type="ECO:0000256" key="3">
    <source>
        <dbReference type="ARBA" id="ARBA00004496"/>
    </source>
</evidence>
<keyword evidence="8" id="KW-0143">Chaperone</keyword>
<dbReference type="GO" id="GO:0003713">
    <property type="term" value="F:transcription coactivator activity"/>
    <property type="evidence" value="ECO:0007669"/>
    <property type="project" value="TreeGrafter"/>
</dbReference>
<dbReference type="GO" id="GO:0003714">
    <property type="term" value="F:transcription corepressor activity"/>
    <property type="evidence" value="ECO:0007669"/>
    <property type="project" value="TreeGrafter"/>
</dbReference>
<evidence type="ECO:0000256" key="6">
    <source>
        <dbReference type="ARBA" id="ARBA00022703"/>
    </source>
</evidence>
<dbReference type="Proteomes" id="UP000549394">
    <property type="component" value="Unassembled WGS sequence"/>
</dbReference>